<dbReference type="Gene3D" id="3.90.70.10">
    <property type="entry name" value="Cysteine proteinases"/>
    <property type="match status" value="1"/>
</dbReference>
<feature type="domain" description="Right handed beta helix" evidence="4">
    <location>
        <begin position="328"/>
        <end position="469"/>
    </location>
</feature>
<dbReference type="InterPro" id="IPR059226">
    <property type="entry name" value="Choice_anch_Q_dom"/>
</dbReference>
<dbReference type="SUPFAM" id="SSF54001">
    <property type="entry name" value="Cysteine proteinases"/>
    <property type="match status" value="1"/>
</dbReference>
<dbReference type="eggNOG" id="COG5434">
    <property type="taxonomic scope" value="Bacteria"/>
</dbReference>
<protein>
    <submittedName>
        <fullName evidence="5">Parallel beta-helix repeat protein</fullName>
    </submittedName>
</protein>
<feature type="transmembrane region" description="Helical" evidence="1">
    <location>
        <begin position="202"/>
        <end position="219"/>
    </location>
</feature>
<dbReference type="Pfam" id="PF13229">
    <property type="entry name" value="Beta_helix"/>
    <property type="match status" value="1"/>
</dbReference>
<name>A0A081BXY9_VECG1</name>
<dbReference type="HOGENOM" id="CLU_328094_0_0_0"/>
<keyword evidence="6" id="KW-1185">Reference proteome</keyword>
<dbReference type="Proteomes" id="UP000030661">
    <property type="component" value="Unassembled WGS sequence"/>
</dbReference>
<keyword evidence="1" id="KW-1133">Transmembrane helix</keyword>
<dbReference type="NCBIfam" id="TIGR02595">
    <property type="entry name" value="PEP_CTERM"/>
    <property type="match status" value="1"/>
</dbReference>
<evidence type="ECO:0000259" key="4">
    <source>
        <dbReference type="Pfam" id="PF13229"/>
    </source>
</evidence>
<evidence type="ECO:0000313" key="5">
    <source>
        <dbReference type="EMBL" id="GAK57194.1"/>
    </source>
</evidence>
<dbReference type="AlphaFoldDB" id="A0A081BXY9"/>
<dbReference type="InterPro" id="IPR013424">
    <property type="entry name" value="Ice-binding_C"/>
</dbReference>
<evidence type="ECO:0000256" key="1">
    <source>
        <dbReference type="SAM" id="Phobius"/>
    </source>
</evidence>
<evidence type="ECO:0000256" key="2">
    <source>
        <dbReference type="SAM" id="SignalP"/>
    </source>
</evidence>
<evidence type="ECO:0000259" key="3">
    <source>
        <dbReference type="Pfam" id="PF07589"/>
    </source>
</evidence>
<feature type="signal peptide" evidence="2">
    <location>
        <begin position="1"/>
        <end position="23"/>
    </location>
</feature>
<reference evidence="5" key="1">
    <citation type="journal article" date="2015" name="PeerJ">
        <title>First genomic representation of candidate bacterial phylum KSB3 points to enhanced environmental sensing as a trigger of wastewater bulking.</title>
        <authorList>
            <person name="Sekiguchi Y."/>
            <person name="Ohashi A."/>
            <person name="Parks D.H."/>
            <person name="Yamauchi T."/>
            <person name="Tyson G.W."/>
            <person name="Hugenholtz P."/>
        </authorList>
    </citation>
    <scope>NUCLEOTIDE SEQUENCE [LARGE SCALE GENOMIC DNA]</scope>
</reference>
<dbReference type="InterPro" id="IPR006626">
    <property type="entry name" value="PbH1"/>
</dbReference>
<dbReference type="NCBIfam" id="NF041518">
    <property type="entry name" value="choice_anch_Q"/>
    <property type="match status" value="1"/>
</dbReference>
<keyword evidence="1" id="KW-0472">Membrane</keyword>
<dbReference type="Pfam" id="PF07589">
    <property type="entry name" value="PEP-CTERM"/>
    <property type="match status" value="1"/>
</dbReference>
<feature type="domain" description="Ice-binding protein C-terminal" evidence="3">
    <location>
        <begin position="169"/>
        <end position="192"/>
    </location>
</feature>
<gene>
    <name evidence="5" type="ORF">U27_04159</name>
</gene>
<organism evidence="5">
    <name type="scientific">Vecturithrix granuli</name>
    <dbReference type="NCBI Taxonomy" id="1499967"/>
    <lineage>
        <taxon>Bacteria</taxon>
        <taxon>Candidatus Moduliflexota</taxon>
        <taxon>Candidatus Vecturitrichia</taxon>
        <taxon>Candidatus Vecturitrichales</taxon>
        <taxon>Candidatus Vecturitrichaceae</taxon>
        <taxon>Candidatus Vecturithrix</taxon>
    </lineage>
</organism>
<dbReference type="InterPro" id="IPR039448">
    <property type="entry name" value="Beta_helix"/>
</dbReference>
<dbReference type="InterPro" id="IPR038765">
    <property type="entry name" value="Papain-like_cys_pep_sf"/>
</dbReference>
<feature type="chain" id="PRO_5001755375" evidence="2">
    <location>
        <begin position="24"/>
        <end position="876"/>
    </location>
</feature>
<proteinExistence type="predicted"/>
<dbReference type="SUPFAM" id="SSF51126">
    <property type="entry name" value="Pectin lyase-like"/>
    <property type="match status" value="1"/>
</dbReference>
<dbReference type="InterPro" id="IPR011050">
    <property type="entry name" value="Pectin_lyase_fold/virulence"/>
</dbReference>
<accession>A0A081BXY9</accession>
<sequence>MKHVIVLLCVALALLSLSGSARAADHTVKIDYSFQSLNTSVEIAYYFQGLDVSTGTIYTDPMMFIILPEDEVKQILKPPADIMPNFDPVVDFFVVHDPVGNDILLVFLPKAQDDQERIVAVRVNDKTIKVDSTSGVAKVNIPVGQPIIFLTSSTGGDPGTVTPNPVATPVPEPSTMLLLGLGLLGVFGVFRRRKKTRCLAKSLFVSGMMLLLFAGNVRAQAADCQVRINESSVEYTSIQAAVDAANPGDTIKVAGTCTNNGVTTNMVNITKSLTLQGGYTAANWTTPDSVANPTIIDGDGIAFSVIGIVRASQVTVTGFWLTGAERIITVYPASQVLIERNWIHDAVISDLDPAGSDYTSGIDIESHPDFTTTDVIVRNNFIWNIIGSGSGGGGIDVSNHSAYPTNNIQIVHNTIYNVSQDGILMGKWHPVNNGVVQNNIIVRATDTGIQFYDISKGTADYNTVYDTGEYYDGIATPFSGGAHDLHVDPLFVNPAARDLHLQTQSPLLDQGTDAGVTTDIDGNSRPQGAGYDIGADEFSGDPTIFDYFMHKDPVHLGRFHDADKTGDNDSNKCHAAATSNILDWSKWDVPPTFDTEQHIFGNFQTNWEDRGSLVRYLARWWLDGIQPPEFGNDWATVTGEGGGYFPTGTEQSNFAGAYLSHWKQVALIDAIKEYLHSGYGTTITLYDSTDSLASGHVLSVWGYRYDADGNVLGLWVTDSDDVSSEPPQECLLPVEYTMGSGSEAKWRVSADSKQYTGWLLEGAEALKLRTATTPDAEIPKLAILRKKCVDNETGEEVACPENDDVTIWIGDQVCDEECKRIIVPAESGTALYLRVLMDPTNFKGLEVNGQLWIPGTPIIMTDDLYLRPVIGRCHSN</sequence>
<dbReference type="STRING" id="1499967.U27_04159"/>
<feature type="transmembrane region" description="Helical" evidence="1">
    <location>
        <begin position="173"/>
        <end position="190"/>
    </location>
</feature>
<keyword evidence="1" id="KW-0812">Transmembrane</keyword>
<dbReference type="EMBL" id="DF820465">
    <property type="protein sequence ID" value="GAK57194.1"/>
    <property type="molecule type" value="Genomic_DNA"/>
</dbReference>
<dbReference type="Gene3D" id="2.160.20.10">
    <property type="entry name" value="Single-stranded right-handed beta-helix, Pectin lyase-like"/>
    <property type="match status" value="1"/>
</dbReference>
<evidence type="ECO:0000313" key="6">
    <source>
        <dbReference type="Proteomes" id="UP000030661"/>
    </source>
</evidence>
<dbReference type="InterPro" id="IPR012334">
    <property type="entry name" value="Pectin_lyas_fold"/>
</dbReference>
<keyword evidence="2" id="KW-0732">Signal</keyword>
<dbReference type="SMART" id="SM00710">
    <property type="entry name" value="PbH1"/>
    <property type="match status" value="4"/>
</dbReference>